<evidence type="ECO:0000313" key="3">
    <source>
        <dbReference type="EMBL" id="KAK6497238.1"/>
    </source>
</evidence>
<feature type="transmembrane region" description="Helical" evidence="2">
    <location>
        <begin position="209"/>
        <end position="227"/>
    </location>
</feature>
<keyword evidence="2" id="KW-0812">Transmembrane</keyword>
<keyword evidence="2" id="KW-1133">Transmembrane helix</keyword>
<comment type="caution">
    <text evidence="3">The sequence shown here is derived from an EMBL/GenBank/DDBJ whole genome shotgun (WGS) entry which is preliminary data.</text>
</comment>
<feature type="transmembrane region" description="Helical" evidence="2">
    <location>
        <begin position="78"/>
        <end position="101"/>
    </location>
</feature>
<evidence type="ECO:0000313" key="4">
    <source>
        <dbReference type="Proteomes" id="UP001307849"/>
    </source>
</evidence>
<sequence>MDPQKYIPVAAKEEIMHEKEIDPNNPYITTPTTPRISQTFSTPPDYPTHPPLSTSFSHPPSSSSNIITPYTLSQAKNLVFLTLFHSIFLLWWILSIFLGIYSTPTKEDDDPNEQGITPAFSSQLLKFRISLIGMIPAFLISLFKATALKRVYNNQRLSEESRRLTVDINNNEDEDDENGGGGYYNPFKYGKQHLLIGKWWEEYIEWERLFNLCLHIFAMVITIWLAVGKFRGYIRPRGPFDDAICAFSDPRAFAGEEVVEVVFWFTYQYDWGTK</sequence>
<feature type="transmembrane region" description="Helical" evidence="2">
    <location>
        <begin position="129"/>
        <end position="148"/>
    </location>
</feature>
<reference evidence="3 4" key="1">
    <citation type="submission" date="2019-10" db="EMBL/GenBank/DDBJ databases">
        <authorList>
            <person name="Palmer J.M."/>
        </authorList>
    </citation>
    <scope>NUCLEOTIDE SEQUENCE [LARGE SCALE GENOMIC DNA]</scope>
    <source>
        <strain evidence="3 4">TWF506</strain>
    </source>
</reference>
<protein>
    <submittedName>
        <fullName evidence="3">Uncharacterized protein</fullName>
    </submittedName>
</protein>
<evidence type="ECO:0000256" key="2">
    <source>
        <dbReference type="SAM" id="Phobius"/>
    </source>
</evidence>
<feature type="compositionally biased region" description="Low complexity" evidence="1">
    <location>
        <begin position="51"/>
        <end position="60"/>
    </location>
</feature>
<evidence type="ECO:0000256" key="1">
    <source>
        <dbReference type="SAM" id="MobiDB-lite"/>
    </source>
</evidence>
<accession>A0AAN8RP73</accession>
<keyword evidence="4" id="KW-1185">Reference proteome</keyword>
<feature type="region of interest" description="Disordered" evidence="1">
    <location>
        <begin position="22"/>
        <end position="60"/>
    </location>
</feature>
<feature type="compositionally biased region" description="Low complexity" evidence="1">
    <location>
        <begin position="23"/>
        <end position="34"/>
    </location>
</feature>
<keyword evidence="2" id="KW-0472">Membrane</keyword>
<dbReference type="EMBL" id="JAVHJM010000015">
    <property type="protein sequence ID" value="KAK6497238.1"/>
    <property type="molecule type" value="Genomic_DNA"/>
</dbReference>
<dbReference type="AlphaFoldDB" id="A0AAN8RP73"/>
<dbReference type="Proteomes" id="UP001307849">
    <property type="component" value="Unassembled WGS sequence"/>
</dbReference>
<proteinExistence type="predicted"/>
<gene>
    <name evidence="3" type="ORF">TWF506_004711</name>
</gene>
<name>A0AAN8RP73_9PEZI</name>
<organism evidence="3 4">
    <name type="scientific">Arthrobotrys conoides</name>
    <dbReference type="NCBI Taxonomy" id="74498"/>
    <lineage>
        <taxon>Eukaryota</taxon>
        <taxon>Fungi</taxon>
        <taxon>Dikarya</taxon>
        <taxon>Ascomycota</taxon>
        <taxon>Pezizomycotina</taxon>
        <taxon>Orbiliomycetes</taxon>
        <taxon>Orbiliales</taxon>
        <taxon>Orbiliaceae</taxon>
        <taxon>Arthrobotrys</taxon>
    </lineage>
</organism>